<gene>
    <name evidence="6 7 10" type="primary">xylB</name>
    <name evidence="10" type="ORF">LG368_03540</name>
</gene>
<feature type="domain" description="Carbohydrate kinase FGGY C-terminal" evidence="9">
    <location>
        <begin position="250"/>
        <end position="432"/>
    </location>
</feature>
<dbReference type="AlphaFoldDB" id="A0A9X1IME0"/>
<evidence type="ECO:0000256" key="1">
    <source>
        <dbReference type="ARBA" id="ARBA00009156"/>
    </source>
</evidence>
<dbReference type="InterPro" id="IPR006000">
    <property type="entry name" value="Xylulokinase"/>
</dbReference>
<sequence length="498" mass="53583">MYLGLDLGTSGLKGVVIDDNGVVLAQESVSLTVQSPHPTWSEQDPLSWWQACLEVMAQLQERLDLGKLKAIGLSGQMHGATLLNQQGDVLRPCILWNDGRSQTQCYALMAESPDSIERSGNLVMAGFTAPKIRWVEENEPEIFQQLAYVLLPKDYLAYRLTGHMSTDCSDASGTLWLNPATRQWDADLLATTGLTLANMPTVHEGCDVVGVLSKELAEQWEIAQLPVVAGGGDNAAGAVGMGVINPGEGFISLGTSGVYFTVSEAHRANPDNTVHAFCHALPDRWHQMGVTLSAANSLAWLAKLVGKSVAELLDALEDSDMVRTNVIFLPYLNGERTPHNDPLANGQFIGLDNQTSLESLTLAVLEGVAFSLLDCQNALSSAGSSAESLSLIGGGARSGMWRQIIANVLGKRIIYRDGGDVGPGLGAARLALLGEQRRLGGELEALIAQYCVMPDVLEEHVPALETQAYYQEKYALYQEVYQSTKTLNGRLSTLASSI</sequence>
<keyword evidence="6 7" id="KW-0859">Xylose metabolism</keyword>
<evidence type="ECO:0000256" key="6">
    <source>
        <dbReference type="HAMAP-Rule" id="MF_02220"/>
    </source>
</evidence>
<dbReference type="InterPro" id="IPR000577">
    <property type="entry name" value="Carb_kinase_FGGY"/>
</dbReference>
<reference evidence="10" key="1">
    <citation type="submission" date="2021-10" db="EMBL/GenBank/DDBJ databases">
        <title>Marinomonas pontica sp. nov., isolated from the Black Sea.</title>
        <authorList>
            <person name="Zhao L.-H."/>
            <person name="Xue J.-H."/>
        </authorList>
    </citation>
    <scope>NUCLEOTIDE SEQUENCE</scope>
    <source>
        <strain evidence="10">E8</strain>
    </source>
</reference>
<evidence type="ECO:0000256" key="4">
    <source>
        <dbReference type="ARBA" id="ARBA00022777"/>
    </source>
</evidence>
<evidence type="ECO:0000313" key="10">
    <source>
        <dbReference type="EMBL" id="MCB5160971.1"/>
    </source>
</evidence>
<feature type="domain" description="Carbohydrate kinase FGGY N-terminal" evidence="8">
    <location>
        <begin position="1"/>
        <end position="240"/>
    </location>
</feature>
<comment type="similarity">
    <text evidence="1 6 7">Belongs to the FGGY kinase family.</text>
</comment>
<keyword evidence="11" id="KW-1185">Reference proteome</keyword>
<dbReference type="Proteomes" id="UP001139095">
    <property type="component" value="Unassembled WGS sequence"/>
</dbReference>
<dbReference type="GO" id="GO:0004856">
    <property type="term" value="F:D-xylulokinase activity"/>
    <property type="evidence" value="ECO:0007669"/>
    <property type="project" value="UniProtKB-UniRule"/>
</dbReference>
<dbReference type="PANTHER" id="PTHR43095:SF6">
    <property type="entry name" value="XYLULOSE KINASE"/>
    <property type="match status" value="1"/>
</dbReference>
<dbReference type="PIRSF" id="PIRSF000538">
    <property type="entry name" value="GlpK"/>
    <property type="match status" value="1"/>
</dbReference>
<dbReference type="GO" id="GO:0005524">
    <property type="term" value="F:ATP binding"/>
    <property type="evidence" value="ECO:0007669"/>
    <property type="project" value="UniProtKB-UniRule"/>
</dbReference>
<evidence type="ECO:0000256" key="5">
    <source>
        <dbReference type="ARBA" id="ARBA00022840"/>
    </source>
</evidence>
<keyword evidence="6 7" id="KW-0119">Carbohydrate metabolism</keyword>
<comment type="catalytic activity">
    <reaction evidence="6 7">
        <text>D-xylulose + ATP = D-xylulose 5-phosphate + ADP + H(+)</text>
        <dbReference type="Rhea" id="RHEA:10964"/>
        <dbReference type="ChEBI" id="CHEBI:15378"/>
        <dbReference type="ChEBI" id="CHEBI:17140"/>
        <dbReference type="ChEBI" id="CHEBI:30616"/>
        <dbReference type="ChEBI" id="CHEBI:57737"/>
        <dbReference type="ChEBI" id="CHEBI:456216"/>
        <dbReference type="EC" id="2.7.1.17"/>
    </reaction>
</comment>
<protein>
    <recommendedName>
        <fullName evidence="6 7">Xylulose kinase</fullName>
        <shortName evidence="6 7">Xylulokinase</shortName>
        <ecNumber evidence="6 7">2.7.1.17</ecNumber>
    </recommendedName>
</protein>
<feature type="active site" description="Proton acceptor" evidence="6">
    <location>
        <position position="233"/>
    </location>
</feature>
<dbReference type="GO" id="GO:0005998">
    <property type="term" value="P:xylulose catabolic process"/>
    <property type="evidence" value="ECO:0007669"/>
    <property type="project" value="UniProtKB-UniRule"/>
</dbReference>
<evidence type="ECO:0000256" key="2">
    <source>
        <dbReference type="ARBA" id="ARBA00022679"/>
    </source>
</evidence>
<dbReference type="HAMAP" id="MF_02220">
    <property type="entry name" value="XylB"/>
    <property type="match status" value="1"/>
</dbReference>
<dbReference type="NCBIfam" id="TIGR01312">
    <property type="entry name" value="XylB"/>
    <property type="match status" value="1"/>
</dbReference>
<dbReference type="RefSeq" id="WP_226753352.1">
    <property type="nucleotide sequence ID" value="NZ_JAJATW010000003.1"/>
</dbReference>
<dbReference type="Gene3D" id="3.30.420.40">
    <property type="match status" value="2"/>
</dbReference>
<comment type="function">
    <text evidence="6">Catalyzes the phosphorylation of D-xylulose to D-xylulose 5-phosphate.</text>
</comment>
<evidence type="ECO:0000256" key="7">
    <source>
        <dbReference type="RuleBase" id="RU364073"/>
    </source>
</evidence>
<evidence type="ECO:0000256" key="3">
    <source>
        <dbReference type="ARBA" id="ARBA00022741"/>
    </source>
</evidence>
<dbReference type="InterPro" id="IPR050406">
    <property type="entry name" value="FGGY_Carb_Kinase"/>
</dbReference>
<dbReference type="EC" id="2.7.1.17" evidence="6 7"/>
<keyword evidence="4 6" id="KW-0418">Kinase</keyword>
<evidence type="ECO:0000313" key="11">
    <source>
        <dbReference type="Proteomes" id="UP001139095"/>
    </source>
</evidence>
<comment type="caution">
    <text evidence="10">The sequence shown here is derived from an EMBL/GenBank/DDBJ whole genome shotgun (WGS) entry which is preliminary data.</text>
</comment>
<dbReference type="CDD" id="cd07808">
    <property type="entry name" value="ASKHA_NBD_FGGY_EcXK-like"/>
    <property type="match status" value="1"/>
</dbReference>
<proteinExistence type="inferred from homology"/>
<keyword evidence="3 6" id="KW-0547">Nucleotide-binding</keyword>
<feature type="binding site" evidence="6">
    <location>
        <begin position="77"/>
        <end position="78"/>
    </location>
    <ligand>
        <name>substrate</name>
    </ligand>
</feature>
<dbReference type="Pfam" id="PF02782">
    <property type="entry name" value="FGGY_C"/>
    <property type="match status" value="1"/>
</dbReference>
<keyword evidence="5 6" id="KW-0067">ATP-binding</keyword>
<accession>A0A9X1IME0</accession>
<dbReference type="GO" id="GO:0042732">
    <property type="term" value="P:D-xylose metabolic process"/>
    <property type="evidence" value="ECO:0007669"/>
    <property type="project" value="UniProtKB-KW"/>
</dbReference>
<dbReference type="Pfam" id="PF00370">
    <property type="entry name" value="FGGY_N"/>
    <property type="match status" value="1"/>
</dbReference>
<organism evidence="10 11">
    <name type="scientific">Marinomonas algarum</name>
    <dbReference type="NCBI Taxonomy" id="2883105"/>
    <lineage>
        <taxon>Bacteria</taxon>
        <taxon>Pseudomonadati</taxon>
        <taxon>Pseudomonadota</taxon>
        <taxon>Gammaproteobacteria</taxon>
        <taxon>Oceanospirillales</taxon>
        <taxon>Oceanospirillaceae</taxon>
        <taxon>Marinomonas</taxon>
    </lineage>
</organism>
<keyword evidence="2 6" id="KW-0808">Transferase</keyword>
<evidence type="ECO:0000259" key="9">
    <source>
        <dbReference type="Pfam" id="PF02782"/>
    </source>
</evidence>
<evidence type="ECO:0000259" key="8">
    <source>
        <dbReference type="Pfam" id="PF00370"/>
    </source>
</evidence>
<dbReference type="InterPro" id="IPR043129">
    <property type="entry name" value="ATPase_NBD"/>
</dbReference>
<feature type="site" description="Important for activity" evidence="6">
    <location>
        <position position="6"/>
    </location>
</feature>
<dbReference type="SUPFAM" id="SSF53067">
    <property type="entry name" value="Actin-like ATPase domain"/>
    <property type="match status" value="2"/>
</dbReference>
<dbReference type="PANTHER" id="PTHR43095">
    <property type="entry name" value="SUGAR KINASE"/>
    <property type="match status" value="1"/>
</dbReference>
<name>A0A9X1IME0_9GAMM</name>
<dbReference type="EMBL" id="JAJATW010000003">
    <property type="protein sequence ID" value="MCB5160971.1"/>
    <property type="molecule type" value="Genomic_DNA"/>
</dbReference>
<dbReference type="InterPro" id="IPR018485">
    <property type="entry name" value="FGGY_C"/>
</dbReference>
<dbReference type="InterPro" id="IPR018484">
    <property type="entry name" value="FGGY_N"/>
</dbReference>